<evidence type="ECO:0000256" key="2">
    <source>
        <dbReference type="ARBA" id="ARBA00022801"/>
    </source>
</evidence>
<dbReference type="InterPro" id="IPR020084">
    <property type="entry name" value="NUDIX_hydrolase_CS"/>
</dbReference>
<dbReference type="SUPFAM" id="SSF55811">
    <property type="entry name" value="Nudix"/>
    <property type="match status" value="1"/>
</dbReference>
<reference evidence="4 5" key="1">
    <citation type="submission" date="2023-11" db="EMBL/GenBank/DDBJ databases">
        <title>Novel species in genus Nocardioides.</title>
        <authorList>
            <person name="Zhou H."/>
        </authorList>
    </citation>
    <scope>NUCLEOTIDE SEQUENCE [LARGE SCALE GENOMIC DNA]</scope>
    <source>
        <strain evidence="4 5">S-58</strain>
    </source>
</reference>
<dbReference type="PROSITE" id="PS51462">
    <property type="entry name" value="NUDIX"/>
    <property type="match status" value="1"/>
</dbReference>
<evidence type="ECO:0000313" key="5">
    <source>
        <dbReference type="Proteomes" id="UP001291999"/>
    </source>
</evidence>
<gene>
    <name evidence="4" type="ORF">SFC79_08465</name>
</gene>
<dbReference type="InterPro" id="IPR000086">
    <property type="entry name" value="NUDIX_hydrolase_dom"/>
</dbReference>
<proteinExistence type="predicted"/>
<dbReference type="Pfam" id="PF00293">
    <property type="entry name" value="NUDIX"/>
    <property type="match status" value="1"/>
</dbReference>
<comment type="caution">
    <text evidence="4">The sequence shown here is derived from an EMBL/GenBank/DDBJ whole genome shotgun (WGS) entry which is preliminary data.</text>
</comment>
<evidence type="ECO:0000256" key="1">
    <source>
        <dbReference type="ARBA" id="ARBA00001946"/>
    </source>
</evidence>
<dbReference type="CDD" id="cd04690">
    <property type="entry name" value="NUDIX_Hydrolase"/>
    <property type="match status" value="1"/>
</dbReference>
<name>A0ABU5KAC7_9ACTN</name>
<comment type="cofactor">
    <cofactor evidence="1">
        <name>Mg(2+)</name>
        <dbReference type="ChEBI" id="CHEBI:18420"/>
    </cofactor>
</comment>
<dbReference type="PANTHER" id="PTHR43046">
    <property type="entry name" value="GDP-MANNOSE MANNOSYL HYDROLASE"/>
    <property type="match status" value="1"/>
</dbReference>
<keyword evidence="2" id="KW-0378">Hydrolase</keyword>
<dbReference type="RefSeq" id="WP_322424008.1">
    <property type="nucleotide sequence ID" value="NZ_JAXQPW010000002.1"/>
</dbReference>
<dbReference type="PANTHER" id="PTHR43046:SF2">
    <property type="entry name" value="8-OXO-DGTP DIPHOSPHATASE-RELATED"/>
    <property type="match status" value="1"/>
</dbReference>
<feature type="domain" description="Nudix hydrolase" evidence="3">
    <location>
        <begin position="14"/>
        <end position="139"/>
    </location>
</feature>
<dbReference type="InterPro" id="IPR015797">
    <property type="entry name" value="NUDIX_hydrolase-like_dom_sf"/>
</dbReference>
<sequence>MQEPGASTAGRPGERHIVVAAVALVRDGCVLTVRKRGTQRFMLVGGKLEPGESARDAALRETREEVGLAIESATLLGEFLSEAANEPGHTLHSTVFWVESDAEPVASAEIAEVRWTPLRDHPDDLAPMLEHHVLPAILSTITNR</sequence>
<dbReference type="Gene3D" id="3.90.79.10">
    <property type="entry name" value="Nucleoside Triphosphate Pyrophosphohydrolase"/>
    <property type="match status" value="1"/>
</dbReference>
<dbReference type="EMBL" id="JAXQPW010000002">
    <property type="protein sequence ID" value="MDZ5661793.1"/>
    <property type="molecule type" value="Genomic_DNA"/>
</dbReference>
<keyword evidence="5" id="KW-1185">Reference proteome</keyword>
<accession>A0ABU5KAC7</accession>
<evidence type="ECO:0000313" key="4">
    <source>
        <dbReference type="EMBL" id="MDZ5661793.1"/>
    </source>
</evidence>
<evidence type="ECO:0000259" key="3">
    <source>
        <dbReference type="PROSITE" id="PS51462"/>
    </source>
</evidence>
<dbReference type="PROSITE" id="PS00893">
    <property type="entry name" value="NUDIX_BOX"/>
    <property type="match status" value="1"/>
</dbReference>
<protein>
    <submittedName>
        <fullName evidence="4">NUDIX domain-containing protein</fullName>
    </submittedName>
</protein>
<dbReference type="Proteomes" id="UP001291999">
    <property type="component" value="Unassembled WGS sequence"/>
</dbReference>
<organism evidence="4 5">
    <name type="scientific">Nocardioides renjunii</name>
    <dbReference type="NCBI Taxonomy" id="3095075"/>
    <lineage>
        <taxon>Bacteria</taxon>
        <taxon>Bacillati</taxon>
        <taxon>Actinomycetota</taxon>
        <taxon>Actinomycetes</taxon>
        <taxon>Propionibacteriales</taxon>
        <taxon>Nocardioidaceae</taxon>
        <taxon>Nocardioides</taxon>
    </lineage>
</organism>